<dbReference type="EMBL" id="WOTB01000001">
    <property type="protein sequence ID" value="NHN83087.1"/>
    <property type="molecule type" value="Genomic_DNA"/>
</dbReference>
<proteinExistence type="predicted"/>
<evidence type="ECO:0000313" key="1">
    <source>
        <dbReference type="EMBL" id="NHN83087.1"/>
    </source>
</evidence>
<dbReference type="Proteomes" id="UP000635278">
    <property type="component" value="Unassembled WGS sequence"/>
</dbReference>
<gene>
    <name evidence="1" type="ORF">GOB93_00285</name>
</gene>
<protein>
    <submittedName>
        <fullName evidence="1">Uncharacterized protein</fullName>
    </submittedName>
</protein>
<keyword evidence="2" id="KW-1185">Reference proteome</keyword>
<name>A0ABX0JIB2_9PROT</name>
<organism evidence="1 2">
    <name type="scientific">Acetobacter musti</name>
    <dbReference type="NCBI Taxonomy" id="864732"/>
    <lineage>
        <taxon>Bacteria</taxon>
        <taxon>Pseudomonadati</taxon>
        <taxon>Pseudomonadota</taxon>
        <taxon>Alphaproteobacteria</taxon>
        <taxon>Acetobacterales</taxon>
        <taxon>Acetobacteraceae</taxon>
        <taxon>Acetobacter</taxon>
    </lineage>
</organism>
<reference evidence="1 2" key="1">
    <citation type="journal article" date="2020" name="Int. J. Syst. Evol. Microbiol.">
        <title>Novel acetic acid bacteria from cider fermentations: Acetobacter conturbans sp. nov. and Acetobacter fallax sp. nov.</title>
        <authorList>
            <person name="Sombolestani A.S."/>
            <person name="Cleenwerck I."/>
            <person name="Cnockaert M."/>
            <person name="Borremans W."/>
            <person name="Wieme A.D."/>
            <person name="De Vuyst L."/>
            <person name="Vandamme P."/>
        </authorList>
    </citation>
    <scope>NUCLEOTIDE SEQUENCE [LARGE SCALE GENOMIC DNA]</scope>
    <source>
        <strain evidence="1 2">LMG 30640</strain>
    </source>
</reference>
<comment type="caution">
    <text evidence="1">The sequence shown here is derived from an EMBL/GenBank/DDBJ whole genome shotgun (WGS) entry which is preliminary data.</text>
</comment>
<sequence length="188" mass="21590">MKTDNISRFIESELKKSNIISNDERLDNYFLLSLYNIMDICSDIINKNLKFKLNDEKYTGIVEKLIYENFEKKEVDWDFLVFGINDHSYIGVNVAGITNSDIFIVGNKSIENIYNGEFAVFKLLTATGIRKYAISQSGAKKILNMCNPLPRVSNRDEYKTKSNVINIITKNDLNSMMSFICLPPVVFL</sequence>
<accession>A0ABX0JIB2</accession>
<evidence type="ECO:0000313" key="2">
    <source>
        <dbReference type="Proteomes" id="UP000635278"/>
    </source>
</evidence>
<dbReference type="RefSeq" id="WP_173581614.1">
    <property type="nucleotide sequence ID" value="NZ_WOTB01000001.1"/>
</dbReference>